<feature type="region of interest" description="Disordered" evidence="1">
    <location>
        <begin position="125"/>
        <end position="165"/>
    </location>
</feature>
<sequence length="165" mass="16464">MSSPAAPAGSAAASTSVVESAQNSGSQSGSNASTPSEDRGEDVGFEADTESDLDGSSNGYTLSMVVSDSATLSQTSIVTSESSAAFINSSQAGVDNELPVLSQQTDQGADLAVDAAPEQGMVNGEVVGDDHVLEASDDDAEEAPAQPVEAEQDEDGGDMSDASQV</sequence>
<keyword evidence="3" id="KW-1185">Reference proteome</keyword>
<evidence type="ECO:0000313" key="3">
    <source>
        <dbReference type="Proteomes" id="UP001176521"/>
    </source>
</evidence>
<evidence type="ECO:0000256" key="1">
    <source>
        <dbReference type="SAM" id="MobiDB-lite"/>
    </source>
</evidence>
<feature type="non-terminal residue" evidence="2">
    <location>
        <position position="165"/>
    </location>
</feature>
<name>A0AAN6JGQ8_9BASI</name>
<feature type="compositionally biased region" description="Acidic residues" evidence="1">
    <location>
        <begin position="43"/>
        <end position="53"/>
    </location>
</feature>
<evidence type="ECO:0000313" key="2">
    <source>
        <dbReference type="EMBL" id="KAK0518163.1"/>
    </source>
</evidence>
<dbReference type="AlphaFoldDB" id="A0AAN6JGQ8"/>
<protein>
    <submittedName>
        <fullName evidence="2">Uncharacterized protein</fullName>
    </submittedName>
</protein>
<gene>
    <name evidence="2" type="ORF">OC842_007874</name>
</gene>
<accession>A0AAN6JGQ8</accession>
<dbReference type="EMBL" id="JAPDMQ010001392">
    <property type="protein sequence ID" value="KAK0518163.1"/>
    <property type="molecule type" value="Genomic_DNA"/>
</dbReference>
<comment type="caution">
    <text evidence="2">The sequence shown here is derived from an EMBL/GenBank/DDBJ whole genome shotgun (WGS) entry which is preliminary data.</text>
</comment>
<proteinExistence type="predicted"/>
<dbReference type="Proteomes" id="UP001176521">
    <property type="component" value="Unassembled WGS sequence"/>
</dbReference>
<organism evidence="2 3">
    <name type="scientific">Tilletia horrida</name>
    <dbReference type="NCBI Taxonomy" id="155126"/>
    <lineage>
        <taxon>Eukaryota</taxon>
        <taxon>Fungi</taxon>
        <taxon>Dikarya</taxon>
        <taxon>Basidiomycota</taxon>
        <taxon>Ustilaginomycotina</taxon>
        <taxon>Exobasidiomycetes</taxon>
        <taxon>Tilletiales</taxon>
        <taxon>Tilletiaceae</taxon>
        <taxon>Tilletia</taxon>
    </lineage>
</organism>
<reference evidence="2" key="1">
    <citation type="journal article" date="2023" name="PhytoFront">
        <title>Draft Genome Resources of Seven Strains of Tilletia horrida, Causal Agent of Kernel Smut of Rice.</title>
        <authorList>
            <person name="Khanal S."/>
            <person name="Antony Babu S."/>
            <person name="Zhou X.G."/>
        </authorList>
    </citation>
    <scope>NUCLEOTIDE SEQUENCE</scope>
    <source>
        <strain evidence="2">TX3</strain>
    </source>
</reference>
<feature type="region of interest" description="Disordered" evidence="1">
    <location>
        <begin position="1"/>
        <end position="61"/>
    </location>
</feature>
<feature type="compositionally biased region" description="Low complexity" evidence="1">
    <location>
        <begin position="1"/>
        <end position="33"/>
    </location>
</feature>